<dbReference type="EMBL" id="JBAMIC010000004">
    <property type="protein sequence ID" value="KAK7108375.1"/>
    <property type="molecule type" value="Genomic_DNA"/>
</dbReference>
<keyword evidence="5" id="KW-0807">Transducer</keyword>
<organism evidence="9 10">
    <name type="scientific">Littorina saxatilis</name>
    <dbReference type="NCBI Taxonomy" id="31220"/>
    <lineage>
        <taxon>Eukaryota</taxon>
        <taxon>Metazoa</taxon>
        <taxon>Spiralia</taxon>
        <taxon>Lophotrochozoa</taxon>
        <taxon>Mollusca</taxon>
        <taxon>Gastropoda</taxon>
        <taxon>Caenogastropoda</taxon>
        <taxon>Littorinimorpha</taxon>
        <taxon>Littorinoidea</taxon>
        <taxon>Littorinidae</taxon>
        <taxon>Littorina</taxon>
    </lineage>
</organism>
<evidence type="ECO:0000259" key="8">
    <source>
        <dbReference type="PROSITE" id="PS50262"/>
    </source>
</evidence>
<reference evidence="9 10" key="1">
    <citation type="submission" date="2024-02" db="EMBL/GenBank/DDBJ databases">
        <title>Chromosome-scale genome assembly of the rough periwinkle Littorina saxatilis.</title>
        <authorList>
            <person name="De Jode A."/>
            <person name="Faria R."/>
            <person name="Formenti G."/>
            <person name="Sims Y."/>
            <person name="Smith T.P."/>
            <person name="Tracey A."/>
            <person name="Wood J.M.D."/>
            <person name="Zagrodzka Z.B."/>
            <person name="Johannesson K."/>
            <person name="Butlin R.K."/>
            <person name="Leder E.H."/>
        </authorList>
    </citation>
    <scope>NUCLEOTIDE SEQUENCE [LARGE SCALE GENOMIC DNA]</scope>
    <source>
        <strain evidence="9">Snail1</strain>
        <tissue evidence="9">Muscle</tissue>
    </source>
</reference>
<keyword evidence="2 5" id="KW-0812">Transmembrane</keyword>
<dbReference type="CDD" id="cd14978">
    <property type="entry name" value="7tmA_FMRFamide_R-like"/>
    <property type="match status" value="1"/>
</dbReference>
<feature type="transmembrane region" description="Helical" evidence="7">
    <location>
        <begin position="116"/>
        <end position="135"/>
    </location>
</feature>
<keyword evidence="5" id="KW-0297">G-protein coupled receptor</keyword>
<dbReference type="AlphaFoldDB" id="A0AAN9BNB4"/>
<dbReference type="PRINTS" id="PR00237">
    <property type="entry name" value="GPCRRHODOPSN"/>
</dbReference>
<dbReference type="InterPro" id="IPR000276">
    <property type="entry name" value="GPCR_Rhodpsn"/>
</dbReference>
<feature type="transmembrane region" description="Helical" evidence="7">
    <location>
        <begin position="257"/>
        <end position="279"/>
    </location>
</feature>
<keyword evidence="4 7" id="KW-0472">Membrane</keyword>
<dbReference type="GO" id="GO:0004930">
    <property type="term" value="F:G protein-coupled receptor activity"/>
    <property type="evidence" value="ECO:0007669"/>
    <property type="project" value="UniProtKB-KW"/>
</dbReference>
<evidence type="ECO:0000256" key="5">
    <source>
        <dbReference type="RuleBase" id="RU000688"/>
    </source>
</evidence>
<dbReference type="InterPro" id="IPR052954">
    <property type="entry name" value="GPCR-Ligand_Int"/>
</dbReference>
<evidence type="ECO:0000256" key="7">
    <source>
        <dbReference type="SAM" id="Phobius"/>
    </source>
</evidence>
<gene>
    <name evidence="9" type="ORF">V1264_016122</name>
</gene>
<dbReference type="PROSITE" id="PS00237">
    <property type="entry name" value="G_PROTEIN_RECEP_F1_1"/>
    <property type="match status" value="1"/>
</dbReference>
<feature type="transmembrane region" description="Helical" evidence="7">
    <location>
        <begin position="156"/>
        <end position="176"/>
    </location>
</feature>
<comment type="subcellular location">
    <subcellularLocation>
        <location evidence="1">Membrane</location>
    </subcellularLocation>
</comment>
<evidence type="ECO:0000256" key="6">
    <source>
        <dbReference type="SAM" id="MobiDB-lite"/>
    </source>
</evidence>
<dbReference type="InterPro" id="IPR017452">
    <property type="entry name" value="GPCR_Rhodpsn_7TM"/>
</dbReference>
<dbReference type="Proteomes" id="UP001374579">
    <property type="component" value="Unassembled WGS sequence"/>
</dbReference>
<accession>A0AAN9BNB4</accession>
<evidence type="ECO:0000256" key="1">
    <source>
        <dbReference type="ARBA" id="ARBA00004370"/>
    </source>
</evidence>
<dbReference type="PANTHER" id="PTHR46641:SF25">
    <property type="entry name" value="CNMAMIDE RECEPTOR-RELATED"/>
    <property type="match status" value="1"/>
</dbReference>
<feature type="region of interest" description="Disordered" evidence="6">
    <location>
        <begin position="352"/>
        <end position="376"/>
    </location>
</feature>
<feature type="domain" description="G-protein coupled receptors family 1 profile" evidence="8">
    <location>
        <begin position="57"/>
        <end position="317"/>
    </location>
</feature>
<evidence type="ECO:0000256" key="2">
    <source>
        <dbReference type="ARBA" id="ARBA00022692"/>
    </source>
</evidence>
<protein>
    <recommendedName>
        <fullName evidence="8">G-protein coupled receptors family 1 profile domain-containing protein</fullName>
    </recommendedName>
</protein>
<keyword evidence="3 7" id="KW-1133">Transmembrane helix</keyword>
<feature type="transmembrane region" description="Helical" evidence="7">
    <location>
        <begin position="211"/>
        <end position="230"/>
    </location>
</feature>
<dbReference type="GO" id="GO:0016020">
    <property type="term" value="C:membrane"/>
    <property type="evidence" value="ECO:0007669"/>
    <property type="project" value="UniProtKB-SubCell"/>
</dbReference>
<evidence type="ECO:0000313" key="10">
    <source>
        <dbReference type="Proteomes" id="UP001374579"/>
    </source>
</evidence>
<comment type="similarity">
    <text evidence="5">Belongs to the G-protein coupled receptor 1 family.</text>
</comment>
<keyword evidence="10" id="KW-1185">Reference proteome</keyword>
<evidence type="ECO:0000256" key="4">
    <source>
        <dbReference type="ARBA" id="ARBA00023136"/>
    </source>
</evidence>
<name>A0AAN9BNB4_9CAEN</name>
<sequence length="376" mass="41925">MTSLLTTASLLETTENENVPIAYISNDERLSHLMEFRAAAWIDTIYVPICAGLGILGNMLSFCVLLSPRLSGSSTSVYMAALSVSDSLVQVVNILFLVRKFPGHETLRHGTCGLTFFLLFFSLHYNVIVMMGMTLERYLAIRFPLKASGWCTPRRARIAVVAMCVIVVAVNLHNLILRKMVWNDVLKTEVCAPDGPTNEFFLFKVWPWIDGAVYCYIPLLTVSVLNVLIVQKMRSAQKFRGTSGSAEQGDVSRQVTVMLLTVTCTFLLLVGPMAVMLVVERYVWFRTTIHEQAVFHLVRTILNNLVYTNHAINFCLYCLSGNRFRQEFLRMFIPCLSAKSADGKGKQFISTDSNSTMGNNSSISQKPSVSIINGGS</sequence>
<dbReference type="PROSITE" id="PS50262">
    <property type="entry name" value="G_PROTEIN_RECEP_F1_2"/>
    <property type="match status" value="1"/>
</dbReference>
<proteinExistence type="inferred from homology"/>
<comment type="caution">
    <text evidence="9">The sequence shown here is derived from an EMBL/GenBank/DDBJ whole genome shotgun (WGS) entry which is preliminary data.</text>
</comment>
<keyword evidence="5" id="KW-0675">Receptor</keyword>
<evidence type="ECO:0000313" key="9">
    <source>
        <dbReference type="EMBL" id="KAK7108375.1"/>
    </source>
</evidence>
<feature type="transmembrane region" description="Helical" evidence="7">
    <location>
        <begin position="45"/>
        <end position="65"/>
    </location>
</feature>
<dbReference type="Gene3D" id="1.20.1070.10">
    <property type="entry name" value="Rhodopsin 7-helix transmembrane proteins"/>
    <property type="match status" value="1"/>
</dbReference>
<evidence type="ECO:0000256" key="3">
    <source>
        <dbReference type="ARBA" id="ARBA00022989"/>
    </source>
</evidence>
<feature type="transmembrane region" description="Helical" evidence="7">
    <location>
        <begin position="77"/>
        <end position="96"/>
    </location>
</feature>
<dbReference type="SUPFAM" id="SSF81321">
    <property type="entry name" value="Family A G protein-coupled receptor-like"/>
    <property type="match status" value="1"/>
</dbReference>
<dbReference type="PANTHER" id="PTHR46641">
    <property type="entry name" value="FMRFAMIDE RECEPTOR-RELATED"/>
    <property type="match status" value="1"/>
</dbReference>
<dbReference type="Pfam" id="PF00001">
    <property type="entry name" value="7tm_1"/>
    <property type="match status" value="1"/>
</dbReference>